<comment type="caution">
    <text evidence="6">The sequence shown here is derived from an EMBL/GenBank/DDBJ whole genome shotgun (WGS) entry which is preliminary data.</text>
</comment>
<keyword evidence="3 4" id="KW-0067">ATP-binding</keyword>
<sequence>MDKDFNLVQYLTTRRDSGILIWLCNIGAERYWSNMNTGVVDRNEDAIVNRIEEMNLLICREQDYIILRKRPDEKYLNVLKEMGFSIPRILTPKNADLLTPVSELVQKDEELLEELREISAQNEEVYFSPYAVTYMEERIAEMAGLTILGAPSYIGAKVNDKIFNREISEKLGFAVCQGKVCRSVDEIREEYDRLTNSPPYFRRIIIKEPNGASGKGLYVISDKEKLESNLRIIARFARKKTDAMWLVEGWYDKKADLNYQIYISPSGAVDVFSIKQQLLNDTVYIGSKIPPDLDEEVLKSYRQYGEKIGKYLFEEGYTGVAGIDSIITTEDVIIPIIEINGRFTLSTYISFINNQIKDINILSRYYRLISDSAVSYENISREIDKEGALLKPGEREGVFVYTSGTLPEVLHDGQDKYMGRVFALIISDSWNRIDEYSSRLDKVIQSLSR</sequence>
<keyword evidence="7" id="KW-1185">Reference proteome</keyword>
<dbReference type="InterPro" id="IPR011761">
    <property type="entry name" value="ATP-grasp"/>
</dbReference>
<organism evidence="6 7">
    <name type="scientific">Ruminiclostridium sufflavum DSM 19573</name>
    <dbReference type="NCBI Taxonomy" id="1121337"/>
    <lineage>
        <taxon>Bacteria</taxon>
        <taxon>Bacillati</taxon>
        <taxon>Bacillota</taxon>
        <taxon>Clostridia</taxon>
        <taxon>Eubacteriales</taxon>
        <taxon>Oscillospiraceae</taxon>
        <taxon>Ruminiclostridium</taxon>
    </lineage>
</organism>
<dbReference type="EMBL" id="QKMR01000003">
    <property type="protein sequence ID" value="PYG89568.1"/>
    <property type="molecule type" value="Genomic_DNA"/>
</dbReference>
<evidence type="ECO:0000256" key="4">
    <source>
        <dbReference type="PROSITE-ProRule" id="PRU00409"/>
    </source>
</evidence>
<accession>A0A318XQK8</accession>
<gene>
    <name evidence="6" type="ORF">LY28_00788</name>
</gene>
<dbReference type="InterPro" id="IPR053269">
    <property type="entry name" value="Asp-Met_ligase"/>
</dbReference>
<dbReference type="GO" id="GO:0006164">
    <property type="term" value="P:purine nucleotide biosynthetic process"/>
    <property type="evidence" value="ECO:0007669"/>
    <property type="project" value="UniProtKB-KW"/>
</dbReference>
<dbReference type="Pfam" id="PF02222">
    <property type="entry name" value="ATP-grasp"/>
    <property type="match status" value="1"/>
</dbReference>
<dbReference type="SUPFAM" id="SSF56059">
    <property type="entry name" value="Glutathione synthetase ATP-binding domain-like"/>
    <property type="match status" value="1"/>
</dbReference>
<evidence type="ECO:0000256" key="2">
    <source>
        <dbReference type="ARBA" id="ARBA00022755"/>
    </source>
</evidence>
<proteinExistence type="predicted"/>
<dbReference type="GO" id="GO:0005524">
    <property type="term" value="F:ATP binding"/>
    <property type="evidence" value="ECO:0007669"/>
    <property type="project" value="UniProtKB-UniRule"/>
</dbReference>
<evidence type="ECO:0000313" key="6">
    <source>
        <dbReference type="EMBL" id="PYG89568.1"/>
    </source>
</evidence>
<evidence type="ECO:0000313" key="7">
    <source>
        <dbReference type="Proteomes" id="UP000248132"/>
    </source>
</evidence>
<dbReference type="InterPro" id="IPR013815">
    <property type="entry name" value="ATP_grasp_subdomain_1"/>
</dbReference>
<dbReference type="Pfam" id="PF18604">
    <property type="entry name" value="PreAtp-grasp"/>
    <property type="match status" value="1"/>
</dbReference>
<feature type="domain" description="ATP-grasp" evidence="5">
    <location>
        <begin position="165"/>
        <end position="370"/>
    </location>
</feature>
<evidence type="ECO:0000259" key="5">
    <source>
        <dbReference type="PROSITE" id="PS50975"/>
    </source>
</evidence>
<dbReference type="InterPro" id="IPR003135">
    <property type="entry name" value="ATP-grasp_carboxylate-amine"/>
</dbReference>
<dbReference type="InterPro" id="IPR041356">
    <property type="entry name" value="PGM1_C"/>
</dbReference>
<dbReference type="InterPro" id="IPR040754">
    <property type="entry name" value="PreAtp-grasp"/>
</dbReference>
<dbReference type="AlphaFoldDB" id="A0A318XQK8"/>
<dbReference type="OrthoDB" id="20966at2"/>
<protein>
    <submittedName>
        <fullName evidence="6">ATP-grasp domain-containing protein</fullName>
    </submittedName>
</protein>
<reference evidence="6 7" key="1">
    <citation type="submission" date="2018-06" db="EMBL/GenBank/DDBJ databases">
        <title>Genomic Encyclopedia of Type Strains, Phase I: the one thousand microbial genomes (KMG-I) project.</title>
        <authorList>
            <person name="Kyrpides N."/>
        </authorList>
    </citation>
    <scope>NUCLEOTIDE SEQUENCE [LARGE SCALE GENOMIC DNA]</scope>
    <source>
        <strain evidence="6 7">DSM 19573</strain>
    </source>
</reference>
<evidence type="ECO:0000256" key="1">
    <source>
        <dbReference type="ARBA" id="ARBA00022741"/>
    </source>
</evidence>
<dbReference type="PROSITE" id="PS50975">
    <property type="entry name" value="ATP_GRASP"/>
    <property type="match status" value="1"/>
</dbReference>
<dbReference type="GO" id="GO:0046872">
    <property type="term" value="F:metal ion binding"/>
    <property type="evidence" value="ECO:0007669"/>
    <property type="project" value="InterPro"/>
</dbReference>
<name>A0A318XQK8_9FIRM</name>
<dbReference type="PANTHER" id="PTHR37018">
    <property type="entry name" value="CULTURE SPECIFIC PROTEIN, PUTATIVE (AFU_ORTHOLOGUE AFUA_2G00130)-RELATED"/>
    <property type="match status" value="1"/>
</dbReference>
<dbReference type="Proteomes" id="UP000248132">
    <property type="component" value="Unassembled WGS sequence"/>
</dbReference>
<dbReference type="Pfam" id="PF18105">
    <property type="entry name" value="PGM1_C"/>
    <property type="match status" value="1"/>
</dbReference>
<dbReference type="PANTHER" id="PTHR37018:SF1">
    <property type="entry name" value="CULTURE SPECIFIC PROTEIN, PUTATIVE (AFU_ORTHOLOGUE AFUA_2G00130)-RELATED"/>
    <property type="match status" value="1"/>
</dbReference>
<dbReference type="Gene3D" id="3.30.1490.20">
    <property type="entry name" value="ATP-grasp fold, A domain"/>
    <property type="match status" value="1"/>
</dbReference>
<keyword evidence="1 4" id="KW-0547">Nucleotide-binding</keyword>
<dbReference type="Gene3D" id="3.30.470.20">
    <property type="entry name" value="ATP-grasp fold, B domain"/>
    <property type="match status" value="1"/>
</dbReference>
<keyword evidence="2" id="KW-0658">Purine biosynthesis</keyword>
<evidence type="ECO:0000256" key="3">
    <source>
        <dbReference type="ARBA" id="ARBA00022840"/>
    </source>
</evidence>